<dbReference type="PANTHER" id="PTHR45797:SF1">
    <property type="entry name" value="HELICASE ARIP4"/>
    <property type="match status" value="1"/>
</dbReference>
<evidence type="ECO:0000256" key="5">
    <source>
        <dbReference type="ARBA" id="ARBA00022806"/>
    </source>
</evidence>
<keyword evidence="3" id="KW-0547">Nucleotide-binding</keyword>
<evidence type="ECO:0000313" key="15">
    <source>
        <dbReference type="Proteomes" id="UP001610446"/>
    </source>
</evidence>
<evidence type="ECO:0000256" key="3">
    <source>
        <dbReference type="ARBA" id="ARBA00022741"/>
    </source>
</evidence>
<evidence type="ECO:0000256" key="2">
    <source>
        <dbReference type="ARBA" id="ARBA00007025"/>
    </source>
</evidence>
<comment type="caution">
    <text evidence="14">The sequence shown here is derived from an EMBL/GenBank/DDBJ whole genome shotgun (WGS) entry which is preliminary data.</text>
</comment>
<keyword evidence="8" id="KW-0539">Nucleus</keyword>
<evidence type="ECO:0008006" key="16">
    <source>
        <dbReference type="Google" id="ProtNLM"/>
    </source>
</evidence>
<feature type="domain" description="Helicase ATP-binding" evidence="12">
    <location>
        <begin position="950"/>
        <end position="1153"/>
    </location>
</feature>
<comment type="subcellular location">
    <subcellularLocation>
        <location evidence="1">Nucleus</location>
    </subcellularLocation>
</comment>
<dbReference type="Gene3D" id="3.40.50.10810">
    <property type="entry name" value="Tandem AAA-ATPase domain"/>
    <property type="match status" value="1"/>
</dbReference>
<dbReference type="PROSITE" id="PS50105">
    <property type="entry name" value="SAM_DOMAIN"/>
    <property type="match status" value="1"/>
</dbReference>
<dbReference type="InterPro" id="IPR014001">
    <property type="entry name" value="Helicase_ATP-bd"/>
</dbReference>
<feature type="compositionally biased region" description="Polar residues" evidence="10">
    <location>
        <begin position="874"/>
        <end position="883"/>
    </location>
</feature>
<feature type="compositionally biased region" description="Basic and acidic residues" evidence="10">
    <location>
        <begin position="837"/>
        <end position="859"/>
    </location>
</feature>
<dbReference type="SUPFAM" id="SSF47769">
    <property type="entry name" value="SAM/Pointed domain"/>
    <property type="match status" value="1"/>
</dbReference>
<evidence type="ECO:0000259" key="13">
    <source>
        <dbReference type="PROSITE" id="PS51194"/>
    </source>
</evidence>
<keyword evidence="6" id="KW-0067">ATP-binding</keyword>
<dbReference type="CDD" id="cd18007">
    <property type="entry name" value="DEXHc_ATRX-like"/>
    <property type="match status" value="1"/>
</dbReference>
<evidence type="ECO:0000256" key="8">
    <source>
        <dbReference type="ARBA" id="ARBA00023242"/>
    </source>
</evidence>
<dbReference type="InterPro" id="IPR000330">
    <property type="entry name" value="SNF2_N"/>
</dbReference>
<dbReference type="Gene3D" id="3.40.50.300">
    <property type="entry name" value="P-loop containing nucleotide triphosphate hydrolases"/>
    <property type="match status" value="1"/>
</dbReference>
<dbReference type="Gene3D" id="1.10.150.50">
    <property type="entry name" value="Transcription Factor, Ets-1"/>
    <property type="match status" value="1"/>
</dbReference>
<evidence type="ECO:0000256" key="7">
    <source>
        <dbReference type="ARBA" id="ARBA00023125"/>
    </source>
</evidence>
<keyword evidence="7" id="KW-0238">DNA-binding</keyword>
<dbReference type="PROSITE" id="PS51194">
    <property type="entry name" value="HELICASE_CTER"/>
    <property type="match status" value="1"/>
</dbReference>
<evidence type="ECO:0000259" key="12">
    <source>
        <dbReference type="PROSITE" id="PS51192"/>
    </source>
</evidence>
<dbReference type="EMBL" id="JBFXLU010000022">
    <property type="protein sequence ID" value="KAL2852931.1"/>
    <property type="molecule type" value="Genomic_DNA"/>
</dbReference>
<accession>A0ABR4KKW9</accession>
<dbReference type="Pfam" id="PF24580">
    <property type="entry name" value="DUF7607"/>
    <property type="match status" value="1"/>
</dbReference>
<dbReference type="InterPro" id="IPR049730">
    <property type="entry name" value="SNF2/RAD54-like_C"/>
</dbReference>
<dbReference type="InterPro" id="IPR001660">
    <property type="entry name" value="SAM"/>
</dbReference>
<dbReference type="Proteomes" id="UP001610446">
    <property type="component" value="Unassembled WGS sequence"/>
</dbReference>
<feature type="domain" description="SAM" evidence="11">
    <location>
        <begin position="11"/>
        <end position="91"/>
    </location>
</feature>
<comment type="similarity">
    <text evidence="2">Belongs to the SNF2/RAD54 helicase family.</text>
</comment>
<feature type="region of interest" description="Disordered" evidence="10">
    <location>
        <begin position="187"/>
        <end position="225"/>
    </location>
</feature>
<proteinExistence type="inferred from homology"/>
<keyword evidence="4" id="KW-0378">Hydrolase</keyword>
<evidence type="ECO:0000313" key="14">
    <source>
        <dbReference type="EMBL" id="KAL2852931.1"/>
    </source>
</evidence>
<dbReference type="InterPro" id="IPR056026">
    <property type="entry name" value="DUF7607"/>
</dbReference>
<keyword evidence="5" id="KW-0347">Helicase</keyword>
<feature type="compositionally biased region" description="Basic and acidic residues" evidence="10">
    <location>
        <begin position="192"/>
        <end position="207"/>
    </location>
</feature>
<evidence type="ECO:0000256" key="9">
    <source>
        <dbReference type="SAM" id="Coils"/>
    </source>
</evidence>
<feature type="region of interest" description="Disordered" evidence="10">
    <location>
        <begin position="837"/>
        <end position="883"/>
    </location>
</feature>
<evidence type="ECO:0000256" key="1">
    <source>
        <dbReference type="ARBA" id="ARBA00004123"/>
    </source>
</evidence>
<dbReference type="CDD" id="cd18793">
    <property type="entry name" value="SF2_C_SNF"/>
    <property type="match status" value="1"/>
</dbReference>
<dbReference type="SMART" id="SM00490">
    <property type="entry name" value="HELICc"/>
    <property type="match status" value="1"/>
</dbReference>
<sequence>MSSNSDDPLDWTVDDVVKFLCYNEETPWSRSSSRLPRPNAASFEAALRDNLITGEILLQDVDKEALRDDFGLKALGHRSSVLLAIRYLQRRSAKFQQSSGHTLWSDHAPSLESPPHINCPDISLRPSSTMSVPPHGFGPASVAPSANRLNMATISDTLRLADKDEKPRVAARTGPQSESAGVTQVGYFESSESGHNRRHEEVVVDSHGRKRRRLNLSSSAAEDRSGDLSAVNLGGSIKAGDWYMGPDALTPNQIFYSPDAEQTDGRVFTMRPSKLPAARRRFVNKCLIHFYSQLPIELPPSNGSYEQAIVPYTPSTANSRDDRFFTLYTTKQGTISVTKERISDWPGLERRYEGDSGVSSTATLQPSDPFSYLLEKYPVQPNLEDAYPVYGDSGSEGEFDETTWQEMQEEWNGPPLPQQGKLGPKQVDSIIKDCISQYEKSWRQDRLPKEEYKARNVWLAARKGKYINQQVKALAKDISLLEIRLQKLSEELRKTEFSTEPELRTQCQCLEHTVFHIQKQLWRISVLEQKTCPPKMPAPPKPQAKPRQKLGDEESLESESESDLPPLDSFDDFIVDDMGRLETHQTQSPSSSSSDGDDDAISVSGTRRRTRGRPPLIFASESPSPPRSVWGKSDIIDLTVDAPEPEELCIETPPLNPIEPNVHDTSIRVSMSPPPSLGSTEGNFQVKTEKRTRSTLPNVSDMDEIMLLDWGLIVERHDRRRLLAKLIGCLSDDERGLLRKYICEYRFSALRPLIKRALNTLRNSSLRVPGLDRIENSVIMRTASFYISWVHCIRFGPAGIKCKFVDEAVEDLNNGGFGEYYDELIERLESCRTWKPNREEEKEEKREEERNEEEIHYEGLNHTPHKKRKREVQESQTAKVTQASAKARVAEQEILRKKLEKRLQNTGISNNNPRHQAVSFKEPVIYLDPRIGLRVKTHQLNGVRFMWRELIEDKDQQGCLLAHTMGLGKTMQVISLLTTISQAASSDNPKIQEQVPEVFHHSQTLILCPGSLIDNWFEEFAMWSPEKSPVGEVRKVLSTQSMAARLNEIEMWDMKGGVLLISYDIFRSWIGNKRTKKREPPLLDEEHKKVVKWLLERPNIIVADEAHKMKNPSSAIFQAAMQFRSKSRIALTGSPLANNLIDYYTMVNWIADGYLGTMVEFKAHYVEPIEQGLFVDSTHTERRKSLMRLQVLKQILEPKINRADITVIEGDLQPKVEFLLTVPLTKLQKVAYDSYAAFVLQGKTEEVGQAQLWSWLAVIGLCCNHPACFREKLINRADDAAKKMSDADIEAIPGDEPITQAGIPNLKALVEDQQRYFDQVADIMAIELSARATIMNSIVEESIRAGDKVLVFSQSLQTLNYIEHVMNISKRKYSRLDGQTPISSRQADTKKFNQGADMQVYLISTRAGGLGLNIPGANRVIIFDFSFNPVWEEQAVGRAYRLGQKKPVFVYRFLAGGTFEEIIHHKAIFKTQLSRRVVDKKNPVRFAQKKPGDYLFPAKTVPQQDTSEYIGKDPEVLDKILRLDEQRSDRLIRGITLTQTFHKEGNERLTEEEQKSVQEEFDDENLRRTDPAAYYKKIAAKQAEQMRQQQTYLSTGPFPITAGQQIQPPHVPLSAHNVGPPALGPDMITYPDQHINSFSTTTTSFPGPAQLPSRASPPRLYIPPGHPRLDQRAGNHAHPTPPQNATSAEQRADMVQNLSLQFRRRQQLPPMTTKQIPPAKAQDAQQVAAEISSDDSVQQLTGLTDIFPSLSPTPFILSFLFYPAFPPNNTQYPVLAKCTYVGVFIGQALFLHSIP</sequence>
<feature type="compositionally biased region" description="Pro residues" evidence="10">
    <location>
        <begin position="534"/>
        <end position="543"/>
    </location>
</feature>
<dbReference type="PROSITE" id="PS51192">
    <property type="entry name" value="HELICASE_ATP_BIND_1"/>
    <property type="match status" value="1"/>
</dbReference>
<dbReference type="PANTHER" id="PTHR45797">
    <property type="entry name" value="RAD54-LIKE"/>
    <property type="match status" value="1"/>
</dbReference>
<evidence type="ECO:0000256" key="10">
    <source>
        <dbReference type="SAM" id="MobiDB-lite"/>
    </source>
</evidence>
<name>A0ABR4KKW9_9EURO</name>
<dbReference type="InterPro" id="IPR001650">
    <property type="entry name" value="Helicase_C-like"/>
</dbReference>
<dbReference type="SMART" id="SM00487">
    <property type="entry name" value="DEXDc"/>
    <property type="match status" value="1"/>
</dbReference>
<dbReference type="SUPFAM" id="SSF52540">
    <property type="entry name" value="P-loop containing nucleoside triphosphate hydrolases"/>
    <property type="match status" value="2"/>
</dbReference>
<gene>
    <name evidence="14" type="ORF">BJY01DRAFT_244334</name>
</gene>
<keyword evidence="15" id="KW-1185">Reference proteome</keyword>
<evidence type="ECO:0000256" key="6">
    <source>
        <dbReference type="ARBA" id="ARBA00022840"/>
    </source>
</evidence>
<feature type="domain" description="Helicase C-terminal" evidence="13">
    <location>
        <begin position="1337"/>
        <end position="1492"/>
    </location>
</feature>
<evidence type="ECO:0000256" key="4">
    <source>
        <dbReference type="ARBA" id="ARBA00022801"/>
    </source>
</evidence>
<dbReference type="InterPro" id="IPR013761">
    <property type="entry name" value="SAM/pointed_sf"/>
</dbReference>
<protein>
    <recommendedName>
        <fullName evidence="16">P-loop containing nucleoside triphosphate hydrolase protein</fullName>
    </recommendedName>
</protein>
<evidence type="ECO:0000259" key="11">
    <source>
        <dbReference type="PROSITE" id="PS50105"/>
    </source>
</evidence>
<keyword evidence="9" id="KW-0175">Coiled coil</keyword>
<feature type="coiled-coil region" evidence="9">
    <location>
        <begin position="471"/>
        <end position="498"/>
    </location>
</feature>
<dbReference type="Pfam" id="PF00271">
    <property type="entry name" value="Helicase_C"/>
    <property type="match status" value="1"/>
</dbReference>
<reference evidence="14 15" key="1">
    <citation type="submission" date="2024-07" db="EMBL/GenBank/DDBJ databases">
        <title>Section-level genome sequencing and comparative genomics of Aspergillus sections Usti and Cavernicolus.</title>
        <authorList>
            <consortium name="Lawrence Berkeley National Laboratory"/>
            <person name="Nybo J.L."/>
            <person name="Vesth T.C."/>
            <person name="Theobald S."/>
            <person name="Frisvad J.C."/>
            <person name="Larsen T.O."/>
            <person name="Kjaerboelling I."/>
            <person name="Rothschild-Mancinelli K."/>
            <person name="Lyhne E.K."/>
            <person name="Kogle M.E."/>
            <person name="Barry K."/>
            <person name="Clum A."/>
            <person name="Na H."/>
            <person name="Ledsgaard L."/>
            <person name="Lin J."/>
            <person name="Lipzen A."/>
            <person name="Kuo A."/>
            <person name="Riley R."/>
            <person name="Mondo S."/>
            <person name="Labutti K."/>
            <person name="Haridas S."/>
            <person name="Pangalinan J."/>
            <person name="Salamov A.A."/>
            <person name="Simmons B.A."/>
            <person name="Magnuson J.K."/>
            <person name="Chen J."/>
            <person name="Drula E."/>
            <person name="Henrissat B."/>
            <person name="Wiebenga A."/>
            <person name="Lubbers R.J."/>
            <person name="Gomes A.C."/>
            <person name="Makela M.R."/>
            <person name="Stajich J."/>
            <person name="Grigoriev I.V."/>
            <person name="Mortensen U.H."/>
            <person name="De Vries R.P."/>
            <person name="Baker S.E."/>
            <person name="Andersen M.R."/>
        </authorList>
    </citation>
    <scope>NUCLEOTIDE SEQUENCE [LARGE SCALE GENOMIC DNA]</scope>
    <source>
        <strain evidence="14 15">CBS 123904</strain>
    </source>
</reference>
<feature type="region of interest" description="Disordered" evidence="10">
    <location>
        <begin position="1545"/>
        <end position="1564"/>
    </location>
</feature>
<feature type="region of interest" description="Disordered" evidence="10">
    <location>
        <begin position="532"/>
        <end position="630"/>
    </location>
</feature>
<organism evidence="14 15">
    <name type="scientific">Aspergillus pseudoustus</name>
    <dbReference type="NCBI Taxonomy" id="1810923"/>
    <lineage>
        <taxon>Eukaryota</taxon>
        <taxon>Fungi</taxon>
        <taxon>Dikarya</taxon>
        <taxon>Ascomycota</taxon>
        <taxon>Pezizomycotina</taxon>
        <taxon>Eurotiomycetes</taxon>
        <taxon>Eurotiomycetidae</taxon>
        <taxon>Eurotiales</taxon>
        <taxon>Aspergillaceae</taxon>
        <taxon>Aspergillus</taxon>
        <taxon>Aspergillus subgen. Nidulantes</taxon>
    </lineage>
</organism>
<dbReference type="InterPro" id="IPR027417">
    <property type="entry name" value="P-loop_NTPase"/>
</dbReference>
<feature type="compositionally biased region" description="Acidic residues" evidence="10">
    <location>
        <begin position="553"/>
        <end position="562"/>
    </location>
</feature>
<dbReference type="InterPro" id="IPR044574">
    <property type="entry name" value="ARIP4-like"/>
</dbReference>
<feature type="region of interest" description="Disordered" evidence="10">
    <location>
        <begin position="1641"/>
        <end position="1692"/>
    </location>
</feature>
<dbReference type="Pfam" id="PF00176">
    <property type="entry name" value="SNF2-rel_dom"/>
    <property type="match status" value="1"/>
</dbReference>
<dbReference type="InterPro" id="IPR038718">
    <property type="entry name" value="SNF2-like_sf"/>
</dbReference>